<protein>
    <submittedName>
        <fullName evidence="7">FGGY-family carbohydrate kinase</fullName>
    </submittedName>
</protein>
<comment type="caution">
    <text evidence="7">The sequence shown here is derived from an EMBL/GenBank/DDBJ whole genome shotgun (WGS) entry which is preliminary data.</text>
</comment>
<dbReference type="InterPro" id="IPR050406">
    <property type="entry name" value="FGGY_Carb_Kinase"/>
</dbReference>
<dbReference type="InterPro" id="IPR018483">
    <property type="entry name" value="Carb_kinase_FGGY_CS"/>
</dbReference>
<reference evidence="8" key="1">
    <citation type="journal article" date="2019" name="Int. J. Syst. Evol. Microbiol.">
        <title>The Global Catalogue of Microorganisms (GCM) 10K type strain sequencing project: providing services to taxonomists for standard genome sequencing and annotation.</title>
        <authorList>
            <consortium name="The Broad Institute Genomics Platform"/>
            <consortium name="The Broad Institute Genome Sequencing Center for Infectious Disease"/>
            <person name="Wu L."/>
            <person name="Ma J."/>
        </authorList>
    </citation>
    <scope>NUCLEOTIDE SEQUENCE [LARGE SCALE GENOMIC DNA]</scope>
    <source>
        <strain evidence="8">CGMCC 1.10363</strain>
    </source>
</reference>
<dbReference type="PANTHER" id="PTHR43095:SF2">
    <property type="entry name" value="GLUCONOKINASE"/>
    <property type="match status" value="1"/>
</dbReference>
<dbReference type="RefSeq" id="WP_390228160.1">
    <property type="nucleotide sequence ID" value="NZ_JBHSCN010000005.1"/>
</dbReference>
<dbReference type="PANTHER" id="PTHR43095">
    <property type="entry name" value="SUGAR KINASE"/>
    <property type="match status" value="1"/>
</dbReference>
<comment type="similarity">
    <text evidence="1 4">Belongs to the FGGY kinase family.</text>
</comment>
<evidence type="ECO:0000313" key="7">
    <source>
        <dbReference type="EMBL" id="MFC4243159.1"/>
    </source>
</evidence>
<keyword evidence="3 4" id="KW-0418">Kinase</keyword>
<dbReference type="InterPro" id="IPR000577">
    <property type="entry name" value="Carb_kinase_FGGY"/>
</dbReference>
<sequence>MSTDAVLSLDISSSGVRARLHDRDMVTLAERAVDLATFADATGRSAHRFAEIQEAVRAVVRGVSGTGATIRAVAASGTASSFAWARRAGSEISDVSDVLLWSDSRALVAWPHVAEAARVAFERTLCPPDASYWPAKLLWARGEFGLGADAVFAGGKDFVFEWLTGRFWTDPMSGASTGVFDSARWEWDAPLLGAAGARPEQLPEVHDSYATAPLRTEVAETLGLPAGIPVATGGMDGPLTQIGACGFDAGIASCTIGTSIAYRANSAQRAVDPDARVWCYPIDRSHWVVGGAGNNGGNVLTWIRDRLGGEASVGELVAAAFDVAPDDGLFFVPYLSGERAPLWRPELRGGFIGLASHHGLPDLTRAAVEGIAAALIELAGTVRSAAGEQTAVRFTGGFIQQPRWVQIMTDALAADTGVPVPDSATSTGAAIIAWAAADGRPVDSVFTPNVAETWRPDSASAVRLAARASRLRQLRDLLWPVSAGETRGSESQ</sequence>
<dbReference type="PROSITE" id="PS00445">
    <property type="entry name" value="FGGY_KINASES_2"/>
    <property type="match status" value="1"/>
</dbReference>
<evidence type="ECO:0000256" key="1">
    <source>
        <dbReference type="ARBA" id="ARBA00009156"/>
    </source>
</evidence>
<dbReference type="InterPro" id="IPR018484">
    <property type="entry name" value="FGGY_N"/>
</dbReference>
<dbReference type="Pfam" id="PF00370">
    <property type="entry name" value="FGGY_N"/>
    <property type="match status" value="1"/>
</dbReference>
<keyword evidence="2 4" id="KW-0808">Transferase</keyword>
<dbReference type="InterPro" id="IPR043129">
    <property type="entry name" value="ATPase_NBD"/>
</dbReference>
<dbReference type="InterPro" id="IPR018485">
    <property type="entry name" value="FGGY_C"/>
</dbReference>
<proteinExistence type="inferred from homology"/>
<evidence type="ECO:0000256" key="4">
    <source>
        <dbReference type="RuleBase" id="RU003733"/>
    </source>
</evidence>
<dbReference type="Proteomes" id="UP001595900">
    <property type="component" value="Unassembled WGS sequence"/>
</dbReference>
<organism evidence="7 8">
    <name type="scientific">Gryllotalpicola reticulitermitis</name>
    <dbReference type="NCBI Taxonomy" id="1184153"/>
    <lineage>
        <taxon>Bacteria</taxon>
        <taxon>Bacillati</taxon>
        <taxon>Actinomycetota</taxon>
        <taxon>Actinomycetes</taxon>
        <taxon>Micrococcales</taxon>
        <taxon>Microbacteriaceae</taxon>
        <taxon>Gryllotalpicola</taxon>
    </lineage>
</organism>
<evidence type="ECO:0000313" key="8">
    <source>
        <dbReference type="Proteomes" id="UP001595900"/>
    </source>
</evidence>
<dbReference type="Pfam" id="PF02782">
    <property type="entry name" value="FGGY_C"/>
    <property type="match status" value="1"/>
</dbReference>
<feature type="domain" description="Carbohydrate kinase FGGY C-terminal" evidence="6">
    <location>
        <begin position="252"/>
        <end position="437"/>
    </location>
</feature>
<dbReference type="EMBL" id="JBHSCN010000005">
    <property type="protein sequence ID" value="MFC4243159.1"/>
    <property type="molecule type" value="Genomic_DNA"/>
</dbReference>
<feature type="domain" description="Carbohydrate kinase FGGY N-terminal" evidence="5">
    <location>
        <begin position="6"/>
        <end position="243"/>
    </location>
</feature>
<evidence type="ECO:0000256" key="3">
    <source>
        <dbReference type="ARBA" id="ARBA00022777"/>
    </source>
</evidence>
<accession>A0ABV8Q7M4</accession>
<dbReference type="PIRSF" id="PIRSF000538">
    <property type="entry name" value="GlpK"/>
    <property type="match status" value="1"/>
</dbReference>
<dbReference type="Gene3D" id="3.30.420.40">
    <property type="match status" value="2"/>
</dbReference>
<name>A0ABV8Q7M4_9MICO</name>
<gene>
    <name evidence="7" type="ORF">ACFOYW_07220</name>
</gene>
<evidence type="ECO:0000259" key="6">
    <source>
        <dbReference type="Pfam" id="PF02782"/>
    </source>
</evidence>
<evidence type="ECO:0000256" key="2">
    <source>
        <dbReference type="ARBA" id="ARBA00022679"/>
    </source>
</evidence>
<dbReference type="GO" id="GO:0016301">
    <property type="term" value="F:kinase activity"/>
    <property type="evidence" value="ECO:0007669"/>
    <property type="project" value="UniProtKB-KW"/>
</dbReference>
<dbReference type="SUPFAM" id="SSF53067">
    <property type="entry name" value="Actin-like ATPase domain"/>
    <property type="match status" value="2"/>
</dbReference>
<keyword evidence="8" id="KW-1185">Reference proteome</keyword>
<evidence type="ECO:0000259" key="5">
    <source>
        <dbReference type="Pfam" id="PF00370"/>
    </source>
</evidence>